<sequence length="139" mass="15364">MMDAPNLPVHERRCSLRGLLPFFDHDTLRSAIQDGLPTVDGQALVPELACRWLIGYSMTRRFPRLSITARGPVRMVALALAAEGDGRVPSRALLDELVACFGVCGHDCTAEQLVDAHSNMRQVLEARAYGNYLDSRRGK</sequence>
<reference evidence="1" key="1">
    <citation type="submission" date="2019-06" db="EMBL/GenBank/DDBJ databases">
        <authorList>
            <person name="Murdoch R.W."/>
            <person name="Fathepure B."/>
        </authorList>
    </citation>
    <scope>NUCLEOTIDE SEQUENCE</scope>
</reference>
<evidence type="ECO:0000313" key="1">
    <source>
        <dbReference type="EMBL" id="QEA05361.1"/>
    </source>
</evidence>
<accession>A0A5B8R9U7</accession>
<dbReference type="EMBL" id="MN079100">
    <property type="protein sequence ID" value="QEA05361.1"/>
    <property type="molecule type" value="Genomic_DNA"/>
</dbReference>
<organism evidence="1">
    <name type="scientific">uncultured organism</name>
    <dbReference type="NCBI Taxonomy" id="155900"/>
    <lineage>
        <taxon>unclassified sequences</taxon>
        <taxon>environmental samples</taxon>
    </lineage>
</organism>
<proteinExistence type="predicted"/>
<gene>
    <name evidence="1" type="ORF">KBTEX_01682</name>
</gene>
<name>A0A5B8R9U7_9ZZZZ</name>
<dbReference type="AlphaFoldDB" id="A0A5B8R9U7"/>
<protein>
    <submittedName>
        <fullName evidence="1">Uncharacterized protein</fullName>
    </submittedName>
</protein>